<evidence type="ECO:0000313" key="1">
    <source>
        <dbReference type="EMBL" id="KZF18799.1"/>
    </source>
</evidence>
<evidence type="ECO:0000313" key="2">
    <source>
        <dbReference type="Proteomes" id="UP000076632"/>
    </source>
</evidence>
<dbReference type="AlphaFoldDB" id="A0A164Z806"/>
<dbReference type="GeneID" id="28898784"/>
<protein>
    <submittedName>
        <fullName evidence="1">Uncharacterized protein</fullName>
    </submittedName>
</protein>
<organism evidence="1 2">
    <name type="scientific">Xylona heveae (strain CBS 132557 / TC161)</name>
    <dbReference type="NCBI Taxonomy" id="1328760"/>
    <lineage>
        <taxon>Eukaryota</taxon>
        <taxon>Fungi</taxon>
        <taxon>Dikarya</taxon>
        <taxon>Ascomycota</taxon>
        <taxon>Pezizomycotina</taxon>
        <taxon>Xylonomycetes</taxon>
        <taxon>Xylonales</taxon>
        <taxon>Xylonaceae</taxon>
        <taxon>Xylona</taxon>
    </lineage>
</organism>
<dbReference type="InParanoid" id="A0A164Z806"/>
<keyword evidence="2" id="KW-1185">Reference proteome</keyword>
<proteinExistence type="predicted"/>
<sequence>MDEVNNACHTLCQYAEFLQLKGYNLNANDDQEDVSWLSLELCKSDRADARASWKCQRLPAPTIPHNQSQHPEGSTPVQMSIADQLIHDEASRM</sequence>
<name>A0A164Z806_XYLHT</name>
<accession>A0A164Z806</accession>
<dbReference type="RefSeq" id="XP_018184354.1">
    <property type="nucleotide sequence ID" value="XM_018333647.1"/>
</dbReference>
<gene>
    <name evidence="1" type="ORF">L228DRAFT_251800</name>
</gene>
<dbReference type="Proteomes" id="UP000076632">
    <property type="component" value="Unassembled WGS sequence"/>
</dbReference>
<dbReference type="EMBL" id="KV407470">
    <property type="protein sequence ID" value="KZF18799.1"/>
    <property type="molecule type" value="Genomic_DNA"/>
</dbReference>
<reference evidence="1 2" key="1">
    <citation type="journal article" date="2016" name="Fungal Biol.">
        <title>The genome of Xylona heveae provides a window into fungal endophytism.</title>
        <authorList>
            <person name="Gazis R."/>
            <person name="Kuo A."/>
            <person name="Riley R."/>
            <person name="LaButti K."/>
            <person name="Lipzen A."/>
            <person name="Lin J."/>
            <person name="Amirebrahimi M."/>
            <person name="Hesse C.N."/>
            <person name="Spatafora J.W."/>
            <person name="Henrissat B."/>
            <person name="Hainaut M."/>
            <person name="Grigoriev I.V."/>
            <person name="Hibbett D.S."/>
        </authorList>
    </citation>
    <scope>NUCLEOTIDE SEQUENCE [LARGE SCALE GENOMIC DNA]</scope>
    <source>
        <strain evidence="1 2">TC161</strain>
    </source>
</reference>